<dbReference type="AlphaFoldDB" id="A0A4U5MEV3"/>
<dbReference type="EMBL" id="AZBU02000008">
    <property type="protein sequence ID" value="TKR67704.1"/>
    <property type="molecule type" value="Genomic_DNA"/>
</dbReference>
<gene>
    <name evidence="3" type="ORF">L596_023813</name>
</gene>
<evidence type="ECO:0000313" key="4">
    <source>
        <dbReference type="Proteomes" id="UP000298663"/>
    </source>
</evidence>
<protein>
    <submittedName>
        <fullName evidence="3">Uncharacterized protein</fullName>
    </submittedName>
</protein>
<proteinExistence type="predicted"/>
<reference evidence="3 4" key="1">
    <citation type="journal article" date="2015" name="Genome Biol.">
        <title>Comparative genomics of Steinernema reveals deeply conserved gene regulatory networks.</title>
        <authorList>
            <person name="Dillman A.R."/>
            <person name="Macchietto M."/>
            <person name="Porter C.F."/>
            <person name="Rogers A."/>
            <person name="Williams B."/>
            <person name="Antoshechkin I."/>
            <person name="Lee M.M."/>
            <person name="Goodwin Z."/>
            <person name="Lu X."/>
            <person name="Lewis E.E."/>
            <person name="Goodrich-Blair H."/>
            <person name="Stock S.P."/>
            <person name="Adams B.J."/>
            <person name="Sternberg P.W."/>
            <person name="Mortazavi A."/>
        </authorList>
    </citation>
    <scope>NUCLEOTIDE SEQUENCE [LARGE SCALE GENOMIC DNA]</scope>
    <source>
        <strain evidence="3 4">ALL</strain>
    </source>
</reference>
<evidence type="ECO:0000256" key="1">
    <source>
        <dbReference type="SAM" id="Coils"/>
    </source>
</evidence>
<feature type="region of interest" description="Disordered" evidence="2">
    <location>
        <begin position="1"/>
        <end position="43"/>
    </location>
</feature>
<feature type="coiled-coil region" evidence="1">
    <location>
        <begin position="54"/>
        <end position="88"/>
    </location>
</feature>
<evidence type="ECO:0000256" key="2">
    <source>
        <dbReference type="SAM" id="MobiDB-lite"/>
    </source>
</evidence>
<organism evidence="3 4">
    <name type="scientific">Steinernema carpocapsae</name>
    <name type="common">Entomopathogenic nematode</name>
    <dbReference type="NCBI Taxonomy" id="34508"/>
    <lineage>
        <taxon>Eukaryota</taxon>
        <taxon>Metazoa</taxon>
        <taxon>Ecdysozoa</taxon>
        <taxon>Nematoda</taxon>
        <taxon>Chromadorea</taxon>
        <taxon>Rhabditida</taxon>
        <taxon>Tylenchina</taxon>
        <taxon>Panagrolaimomorpha</taxon>
        <taxon>Strongyloidoidea</taxon>
        <taxon>Steinernematidae</taxon>
        <taxon>Steinernema</taxon>
    </lineage>
</organism>
<dbReference type="Proteomes" id="UP000298663">
    <property type="component" value="Unassembled WGS sequence"/>
</dbReference>
<feature type="region of interest" description="Disordered" evidence="2">
    <location>
        <begin position="188"/>
        <end position="211"/>
    </location>
</feature>
<accession>A0A4U5MEV3</accession>
<comment type="caution">
    <text evidence="3">The sequence shown here is derived from an EMBL/GenBank/DDBJ whole genome shotgun (WGS) entry which is preliminary data.</text>
</comment>
<evidence type="ECO:0000313" key="3">
    <source>
        <dbReference type="EMBL" id="TKR67704.1"/>
    </source>
</evidence>
<keyword evidence="1" id="KW-0175">Coiled coil</keyword>
<sequence>MRKKEEAANDGADQFFGATAPQGGATEFAKMPSGPPAKSHRGKDIRNIHSVKTLTRLKNDYAKMQEEFNRLESANKQLTEELEVLRAVNFKNVSHFSEVHKRLQNLKSDNEHITAHYSEFLDSDRKKTEMINRKINTLNRLREACRQHNVNLETDVPSRSTSRIRSFDVDCKLETCAVRQIVGNWKVASERTETEPSEETTHQPKNEELMK</sequence>
<reference evidence="3 4" key="2">
    <citation type="journal article" date="2019" name="G3 (Bethesda)">
        <title>Hybrid Assembly of the Genome of the Entomopathogenic Nematode Steinernema carpocapsae Identifies the X-Chromosome.</title>
        <authorList>
            <person name="Serra L."/>
            <person name="Macchietto M."/>
            <person name="Macias-Munoz A."/>
            <person name="McGill C.J."/>
            <person name="Rodriguez I.M."/>
            <person name="Rodriguez B."/>
            <person name="Murad R."/>
            <person name="Mortazavi A."/>
        </authorList>
    </citation>
    <scope>NUCLEOTIDE SEQUENCE [LARGE SCALE GENOMIC DNA]</scope>
    <source>
        <strain evidence="3 4">ALL</strain>
    </source>
</reference>
<keyword evidence="4" id="KW-1185">Reference proteome</keyword>
<name>A0A4U5MEV3_STECR</name>